<gene>
    <name evidence="1" type="ORF">BHE90_017427</name>
</gene>
<evidence type="ECO:0000313" key="1">
    <source>
        <dbReference type="EMBL" id="RTE68196.1"/>
    </source>
</evidence>
<name>A0A430KXK6_9HYPO</name>
<accession>A0A430KXK6</accession>
<sequence>MANANFTNLLHQLHARIKKNLSLDLSLNQVPFLQTKPLGLALHFSHGHQPIFSTKRSRGVGLAWKSFRYLVMSREKGPTKIGVYLS</sequence>
<organism evidence="1 2">
    <name type="scientific">Fusarium euwallaceae</name>
    <dbReference type="NCBI Taxonomy" id="1147111"/>
    <lineage>
        <taxon>Eukaryota</taxon>
        <taxon>Fungi</taxon>
        <taxon>Dikarya</taxon>
        <taxon>Ascomycota</taxon>
        <taxon>Pezizomycotina</taxon>
        <taxon>Sordariomycetes</taxon>
        <taxon>Hypocreomycetidae</taxon>
        <taxon>Hypocreales</taxon>
        <taxon>Nectriaceae</taxon>
        <taxon>Fusarium</taxon>
        <taxon>Fusarium solani species complex</taxon>
    </lineage>
</organism>
<comment type="caution">
    <text evidence="1">The sequence shown here is derived from an EMBL/GenBank/DDBJ whole genome shotgun (WGS) entry which is preliminary data.</text>
</comment>
<dbReference type="Proteomes" id="UP000287124">
    <property type="component" value="Unassembled WGS sequence"/>
</dbReference>
<dbReference type="AlphaFoldDB" id="A0A430KXK6"/>
<evidence type="ECO:0000313" key="2">
    <source>
        <dbReference type="Proteomes" id="UP000287124"/>
    </source>
</evidence>
<keyword evidence="2" id="KW-1185">Reference proteome</keyword>
<reference evidence="1 2" key="1">
    <citation type="submission" date="2017-06" db="EMBL/GenBank/DDBJ databases">
        <title>Comparative genomic analysis of Ambrosia Fusariam Clade fungi.</title>
        <authorList>
            <person name="Stajich J.E."/>
            <person name="Carrillo J."/>
            <person name="Kijimoto T."/>
            <person name="Eskalen A."/>
            <person name="O'Donnell K."/>
            <person name="Kasson M."/>
        </authorList>
    </citation>
    <scope>NUCLEOTIDE SEQUENCE [LARGE SCALE GENOMIC DNA]</scope>
    <source>
        <strain evidence="1 2">UCR1854</strain>
    </source>
</reference>
<protein>
    <submittedName>
        <fullName evidence="1">Uncharacterized protein</fullName>
    </submittedName>
</protein>
<proteinExistence type="predicted"/>
<dbReference type="EMBL" id="MIKF01001045">
    <property type="protein sequence ID" value="RTE68196.1"/>
    <property type="molecule type" value="Genomic_DNA"/>
</dbReference>